<evidence type="ECO:0000259" key="4">
    <source>
        <dbReference type="SMART" id="SM01116"/>
    </source>
</evidence>
<evidence type="ECO:0000256" key="1">
    <source>
        <dbReference type="ARBA" id="ARBA00003561"/>
    </source>
</evidence>
<evidence type="ECO:0000256" key="2">
    <source>
        <dbReference type="ARBA" id="ARBA00023239"/>
    </source>
</evidence>
<comment type="similarity">
    <text evidence="3">Belongs to the cyanase family.</text>
</comment>
<feature type="active site" evidence="3">
    <location>
        <position position="90"/>
    </location>
</feature>
<dbReference type="Proteomes" id="UP001164929">
    <property type="component" value="Chromosome 10"/>
</dbReference>
<dbReference type="InterPro" id="IPR010982">
    <property type="entry name" value="Lambda_DNA-bd_dom_sf"/>
</dbReference>
<feature type="domain" description="Cyanate lyase C-terminal" evidence="4">
    <location>
        <begin position="77"/>
        <end position="150"/>
    </location>
</feature>
<evidence type="ECO:0000313" key="6">
    <source>
        <dbReference type="Proteomes" id="UP001164929"/>
    </source>
</evidence>
<dbReference type="InterPro" id="IPR008076">
    <property type="entry name" value="Cyanase"/>
</dbReference>
<keyword evidence="6" id="KW-1185">Reference proteome</keyword>
<accession>A0AAD6M9L3</accession>
<comment type="catalytic activity">
    <reaction evidence="3">
        <text>cyanate + hydrogencarbonate + 3 H(+) = NH4(+) + 2 CO2</text>
        <dbReference type="Rhea" id="RHEA:11120"/>
        <dbReference type="ChEBI" id="CHEBI:15378"/>
        <dbReference type="ChEBI" id="CHEBI:16526"/>
        <dbReference type="ChEBI" id="CHEBI:17544"/>
        <dbReference type="ChEBI" id="CHEBI:28938"/>
        <dbReference type="ChEBI" id="CHEBI:29195"/>
        <dbReference type="EC" id="4.2.1.104"/>
    </reaction>
</comment>
<dbReference type="EC" id="4.2.1.104" evidence="3"/>
<keyword evidence="2 3" id="KW-0456">Lyase</keyword>
<reference evidence="5" key="1">
    <citation type="journal article" date="2023" name="Mol. Ecol. Resour.">
        <title>Chromosome-level genome assembly of a triploid poplar Populus alba 'Berolinensis'.</title>
        <authorList>
            <person name="Chen S."/>
            <person name="Yu Y."/>
            <person name="Wang X."/>
            <person name="Wang S."/>
            <person name="Zhang T."/>
            <person name="Zhou Y."/>
            <person name="He R."/>
            <person name="Meng N."/>
            <person name="Wang Y."/>
            <person name="Liu W."/>
            <person name="Liu Z."/>
            <person name="Liu J."/>
            <person name="Guo Q."/>
            <person name="Huang H."/>
            <person name="Sederoff R.R."/>
            <person name="Wang G."/>
            <person name="Qu G."/>
            <person name="Chen S."/>
        </authorList>
    </citation>
    <scope>NUCLEOTIDE SEQUENCE</scope>
    <source>
        <strain evidence="5">SC-2020</strain>
    </source>
</reference>
<dbReference type="FunFam" id="3.30.1160.10:FF:000002">
    <property type="entry name" value="Cyanate hydratase"/>
    <property type="match status" value="1"/>
</dbReference>
<evidence type="ECO:0000313" key="5">
    <source>
        <dbReference type="EMBL" id="KAJ6981483.1"/>
    </source>
</evidence>
<dbReference type="SUPFAM" id="SSF47413">
    <property type="entry name" value="lambda repressor-like DNA-binding domains"/>
    <property type="match status" value="1"/>
</dbReference>
<evidence type="ECO:0000256" key="3">
    <source>
        <dbReference type="HAMAP-Rule" id="MF_03139"/>
    </source>
</evidence>
<comment type="function">
    <text evidence="1 3">Catalyzes the reaction of cyanate with bicarbonate to produce ammonia and carbon dioxide.</text>
</comment>
<dbReference type="InterPro" id="IPR003712">
    <property type="entry name" value="Cyanate_lyase_C"/>
</dbReference>
<proteinExistence type="inferred from homology"/>
<dbReference type="CDD" id="cd00559">
    <property type="entry name" value="Cyanase_C"/>
    <property type="match status" value="1"/>
</dbReference>
<sequence length="215" mass="24309">MEENKKTIINRLEAVKRHSGKSCSQIAEQTGLTNVYVAQLLRRQAQLNPDTAPKLRAALPELPEDLIQEMMRPPMRSYDPNLIQEPCVYRLNEAVMHFGESIKEIINEEFGDGIMSAIDFYCSVDKVKGVDGKDRVVVTFDGKYLPYTEQISNYFGRNWDVITAMNSSREVRAYGFKTKASLKLLNQDVDTATALNKDMGPPGGFVKLLGYGFFR</sequence>
<dbReference type="HAMAP" id="MF_00535">
    <property type="entry name" value="Cyanate_hydrat"/>
    <property type="match status" value="1"/>
</dbReference>
<feature type="active site" evidence="3">
    <location>
        <position position="116"/>
    </location>
</feature>
<name>A0AAD6M9L3_9ROSI</name>
<comment type="caution">
    <text evidence="5">The sequence shown here is derived from an EMBL/GenBank/DDBJ whole genome shotgun (WGS) entry which is preliminary data.</text>
</comment>
<dbReference type="Gene3D" id="1.10.260.40">
    <property type="entry name" value="lambda repressor-like DNA-binding domains"/>
    <property type="match status" value="1"/>
</dbReference>
<dbReference type="SUPFAM" id="SSF55234">
    <property type="entry name" value="Cyanase C-terminal domain"/>
    <property type="match status" value="1"/>
</dbReference>
<dbReference type="PANTHER" id="PTHR34186">
    <property type="entry name" value="CYANATE HYDRATASE"/>
    <property type="match status" value="1"/>
</dbReference>
<feature type="active site" evidence="3">
    <location>
        <position position="93"/>
    </location>
</feature>
<dbReference type="PANTHER" id="PTHR34186:SF2">
    <property type="entry name" value="CYANATE HYDRATASE"/>
    <property type="match status" value="1"/>
</dbReference>
<dbReference type="SMART" id="SM01116">
    <property type="entry name" value="Cyanate_lyase"/>
    <property type="match status" value="1"/>
</dbReference>
<dbReference type="PRINTS" id="PR01693">
    <property type="entry name" value="CYANASE"/>
</dbReference>
<dbReference type="Gene3D" id="3.30.1160.10">
    <property type="entry name" value="Cyanate lyase, C-terminal domain"/>
    <property type="match status" value="1"/>
</dbReference>
<dbReference type="Pfam" id="PF02560">
    <property type="entry name" value="Cyanate_lyase"/>
    <property type="match status" value="1"/>
</dbReference>
<dbReference type="NCBIfam" id="TIGR00673">
    <property type="entry name" value="cynS"/>
    <property type="match status" value="1"/>
</dbReference>
<gene>
    <name evidence="3" type="primary">CYN</name>
    <name evidence="5" type="ORF">NC653_024774</name>
</gene>
<dbReference type="GO" id="GO:0008824">
    <property type="term" value="F:cyanate hydratase activity"/>
    <property type="evidence" value="ECO:0007669"/>
    <property type="project" value="UniProtKB-UniRule"/>
</dbReference>
<dbReference type="AlphaFoldDB" id="A0AAD6M9L3"/>
<dbReference type="GO" id="GO:0003677">
    <property type="term" value="F:DNA binding"/>
    <property type="evidence" value="ECO:0007669"/>
    <property type="project" value="InterPro"/>
</dbReference>
<organism evidence="5 6">
    <name type="scientific">Populus alba x Populus x berolinensis</name>
    <dbReference type="NCBI Taxonomy" id="444605"/>
    <lineage>
        <taxon>Eukaryota</taxon>
        <taxon>Viridiplantae</taxon>
        <taxon>Streptophyta</taxon>
        <taxon>Embryophyta</taxon>
        <taxon>Tracheophyta</taxon>
        <taxon>Spermatophyta</taxon>
        <taxon>Magnoliopsida</taxon>
        <taxon>eudicotyledons</taxon>
        <taxon>Gunneridae</taxon>
        <taxon>Pentapetalae</taxon>
        <taxon>rosids</taxon>
        <taxon>fabids</taxon>
        <taxon>Malpighiales</taxon>
        <taxon>Salicaceae</taxon>
        <taxon>Saliceae</taxon>
        <taxon>Populus</taxon>
    </lineage>
</organism>
<dbReference type="EMBL" id="JAQIZT010000010">
    <property type="protein sequence ID" value="KAJ6981483.1"/>
    <property type="molecule type" value="Genomic_DNA"/>
</dbReference>
<dbReference type="InterPro" id="IPR036581">
    <property type="entry name" value="Cyanate_lyase_C_sf"/>
</dbReference>
<protein>
    <recommendedName>
        <fullName evidence="3">Cyanate hydratase</fullName>
        <shortName evidence="3">Cyanase</shortName>
        <ecNumber evidence="3">4.2.1.104</ecNumber>
    </recommendedName>
    <alternativeName>
        <fullName evidence="3">Cyanate hydrolase</fullName>
    </alternativeName>
    <alternativeName>
        <fullName evidence="3">Cyanate lyase</fullName>
    </alternativeName>
</protein>